<comment type="catalytic activity">
    <reaction evidence="2">
        <text>2 GTP = 3',3'-c-di-GMP + 2 diphosphate</text>
        <dbReference type="Rhea" id="RHEA:24898"/>
        <dbReference type="ChEBI" id="CHEBI:33019"/>
        <dbReference type="ChEBI" id="CHEBI:37565"/>
        <dbReference type="ChEBI" id="CHEBI:58805"/>
        <dbReference type="EC" id="2.7.7.65"/>
    </reaction>
</comment>
<proteinExistence type="predicted"/>
<feature type="domain" description="GGDEF" evidence="4">
    <location>
        <begin position="212"/>
        <end position="345"/>
    </location>
</feature>
<keyword evidence="6" id="KW-1185">Reference proteome</keyword>
<dbReference type="InterPro" id="IPR029787">
    <property type="entry name" value="Nucleotide_cyclase"/>
</dbReference>
<protein>
    <recommendedName>
        <fullName evidence="1">diguanylate cyclase</fullName>
        <ecNumber evidence="1">2.7.7.65</ecNumber>
    </recommendedName>
</protein>
<keyword evidence="3" id="KW-0175">Coiled coil</keyword>
<reference evidence="5 6" key="1">
    <citation type="submission" date="2020-09" db="EMBL/GenBank/DDBJ databases">
        <title>Methylomonas albis sp. nov. and Methylomonas fluvii sp. nov.: Two cold-adapted methanotrophs from the River Elbe and an amended description of Methylovulum psychrotolerans strain Eb1.</title>
        <authorList>
            <person name="Bussmann I.K."/>
            <person name="Klings K.-W."/>
            <person name="Warnstedt J."/>
            <person name="Hoppert M."/>
            <person name="Saborowski A."/>
            <person name="Horn F."/>
            <person name="Liebner S."/>
        </authorList>
    </citation>
    <scope>NUCLEOTIDE SEQUENCE [LARGE SCALE GENOMIC DNA]</scope>
    <source>
        <strain evidence="5 6">EbA</strain>
    </source>
</reference>
<dbReference type="PANTHER" id="PTHR45138">
    <property type="entry name" value="REGULATORY COMPONENTS OF SENSORY TRANSDUCTION SYSTEM"/>
    <property type="match status" value="1"/>
</dbReference>
<evidence type="ECO:0000313" key="5">
    <source>
        <dbReference type="EMBL" id="MBD9356659.1"/>
    </source>
</evidence>
<dbReference type="PROSITE" id="PS50887">
    <property type="entry name" value="GGDEF"/>
    <property type="match status" value="1"/>
</dbReference>
<evidence type="ECO:0000259" key="4">
    <source>
        <dbReference type="PROSITE" id="PS50887"/>
    </source>
</evidence>
<evidence type="ECO:0000256" key="2">
    <source>
        <dbReference type="ARBA" id="ARBA00034247"/>
    </source>
</evidence>
<dbReference type="InterPro" id="IPR050469">
    <property type="entry name" value="Diguanylate_Cyclase"/>
</dbReference>
<sequence>MSKGTTYIPFYDFSPSLNAGYLKQILPLLVSHNVAANPINYAIWYDYVAGGNPALTKAVNLLLEEHKSFDCDNSVELYRSHICNASLESFEHINKQLHKAIEQATSAINDTYNKAEETNDSFQKKSVILENSTISDGLKIIFQEIIQETKSLAMTSQAMQAKLTEANHEMEQLRTELAEVRQIATTDGLTGLLNRRAFDMTLVEIIDQSQPDTACLTMLDIDHFKRVNDTYGHTVGDNVIKYVASLMRKHAEDHHHVARYGGEELAIIMPNTSQEKAIQISENIRNAMEASRLQRKNDNQSLGTITLSIGVARLQVGDNPESFIVRADNALYKAKQSGRNRVIHS</sequence>
<dbReference type="EMBL" id="JACXSS010000001">
    <property type="protein sequence ID" value="MBD9356659.1"/>
    <property type="molecule type" value="Genomic_DNA"/>
</dbReference>
<dbReference type="RefSeq" id="WP_192374990.1">
    <property type="nucleotide sequence ID" value="NZ_CAJHIV010000001.1"/>
</dbReference>
<dbReference type="Proteomes" id="UP000652176">
    <property type="component" value="Unassembled WGS sequence"/>
</dbReference>
<dbReference type="InterPro" id="IPR043128">
    <property type="entry name" value="Rev_trsase/Diguanyl_cyclase"/>
</dbReference>
<organism evidence="5 6">
    <name type="scientific">Methylomonas albis</name>
    <dbReference type="NCBI Taxonomy" id="1854563"/>
    <lineage>
        <taxon>Bacteria</taxon>
        <taxon>Pseudomonadati</taxon>
        <taxon>Pseudomonadota</taxon>
        <taxon>Gammaproteobacteria</taxon>
        <taxon>Methylococcales</taxon>
        <taxon>Methylococcaceae</taxon>
        <taxon>Methylomonas</taxon>
    </lineage>
</organism>
<dbReference type="CDD" id="cd01949">
    <property type="entry name" value="GGDEF"/>
    <property type="match status" value="1"/>
</dbReference>
<comment type="caution">
    <text evidence="5">The sequence shown here is derived from an EMBL/GenBank/DDBJ whole genome shotgun (WGS) entry which is preliminary data.</text>
</comment>
<dbReference type="Gene3D" id="3.30.70.270">
    <property type="match status" value="1"/>
</dbReference>
<dbReference type="Pfam" id="PF00990">
    <property type="entry name" value="GGDEF"/>
    <property type="match status" value="1"/>
</dbReference>
<gene>
    <name evidence="5" type="ORF">IE877_12320</name>
</gene>
<evidence type="ECO:0000313" key="6">
    <source>
        <dbReference type="Proteomes" id="UP000652176"/>
    </source>
</evidence>
<dbReference type="SMART" id="SM00267">
    <property type="entry name" value="GGDEF"/>
    <property type="match status" value="1"/>
</dbReference>
<dbReference type="SUPFAM" id="SSF55073">
    <property type="entry name" value="Nucleotide cyclase"/>
    <property type="match status" value="1"/>
</dbReference>
<dbReference type="InterPro" id="IPR000160">
    <property type="entry name" value="GGDEF_dom"/>
</dbReference>
<evidence type="ECO:0000256" key="1">
    <source>
        <dbReference type="ARBA" id="ARBA00012528"/>
    </source>
</evidence>
<dbReference type="NCBIfam" id="TIGR00254">
    <property type="entry name" value="GGDEF"/>
    <property type="match status" value="1"/>
</dbReference>
<feature type="coiled-coil region" evidence="3">
    <location>
        <begin position="156"/>
        <end position="183"/>
    </location>
</feature>
<evidence type="ECO:0000256" key="3">
    <source>
        <dbReference type="SAM" id="Coils"/>
    </source>
</evidence>
<name>A0ABR9D0K5_9GAMM</name>
<dbReference type="EC" id="2.7.7.65" evidence="1"/>
<dbReference type="PANTHER" id="PTHR45138:SF9">
    <property type="entry name" value="DIGUANYLATE CYCLASE DGCM-RELATED"/>
    <property type="match status" value="1"/>
</dbReference>
<accession>A0ABR9D0K5</accession>